<dbReference type="SUPFAM" id="SSF51905">
    <property type="entry name" value="FAD/NAD(P)-binding domain"/>
    <property type="match status" value="1"/>
</dbReference>
<evidence type="ECO:0000259" key="10">
    <source>
        <dbReference type="Pfam" id="PF00724"/>
    </source>
</evidence>
<keyword evidence="8" id="KW-0408">Iron</keyword>
<dbReference type="Gene3D" id="3.50.50.60">
    <property type="entry name" value="FAD/NAD(P)-binding domain"/>
    <property type="match status" value="1"/>
</dbReference>
<evidence type="ECO:0000313" key="13">
    <source>
        <dbReference type="Proteomes" id="UP000670947"/>
    </source>
</evidence>
<dbReference type="Proteomes" id="UP000670947">
    <property type="component" value="Unassembled WGS sequence"/>
</dbReference>
<accession>A0ABS3WH07</accession>
<dbReference type="PRINTS" id="PR00368">
    <property type="entry name" value="FADPNR"/>
</dbReference>
<proteinExistence type="inferred from homology"/>
<evidence type="ECO:0000256" key="6">
    <source>
        <dbReference type="ARBA" id="ARBA00022723"/>
    </source>
</evidence>
<dbReference type="RefSeq" id="WP_208850124.1">
    <property type="nucleotide sequence ID" value="NZ_JAGGDJ010000033.1"/>
</dbReference>
<dbReference type="Pfam" id="PF07992">
    <property type="entry name" value="Pyr_redox_2"/>
    <property type="match status" value="1"/>
</dbReference>
<keyword evidence="5" id="KW-0288">FMN</keyword>
<feature type="domain" description="NADH:flavin oxidoreductase/NADH oxidase N-terminal" evidence="10">
    <location>
        <begin position="7"/>
        <end position="329"/>
    </location>
</feature>
<dbReference type="InterPro" id="IPR013785">
    <property type="entry name" value="Aldolase_TIM"/>
</dbReference>
<evidence type="ECO:0000256" key="2">
    <source>
        <dbReference type="ARBA" id="ARBA00001966"/>
    </source>
</evidence>
<dbReference type="EMBL" id="JAGGDJ010000033">
    <property type="protein sequence ID" value="MBO7747430.1"/>
    <property type="molecule type" value="Genomic_DNA"/>
</dbReference>
<dbReference type="Gene3D" id="3.20.20.70">
    <property type="entry name" value="Aldolase class I"/>
    <property type="match status" value="1"/>
</dbReference>
<dbReference type="InterPro" id="IPR001155">
    <property type="entry name" value="OxRdtase_FMN_N"/>
</dbReference>
<comment type="caution">
    <text evidence="12">The sequence shown here is derived from an EMBL/GenBank/DDBJ whole genome shotgun (WGS) entry which is preliminary data.</text>
</comment>
<keyword evidence="13" id="KW-1185">Reference proteome</keyword>
<evidence type="ECO:0000256" key="9">
    <source>
        <dbReference type="ARBA" id="ARBA00023014"/>
    </source>
</evidence>
<keyword evidence="9" id="KW-0411">Iron-sulfur</keyword>
<dbReference type="InterPro" id="IPR036188">
    <property type="entry name" value="FAD/NAD-bd_sf"/>
</dbReference>
<organism evidence="12 13">
    <name type="scientific">Paenibacillus artemisiicola</name>
    <dbReference type="NCBI Taxonomy" id="1172618"/>
    <lineage>
        <taxon>Bacteria</taxon>
        <taxon>Bacillati</taxon>
        <taxon>Bacillota</taxon>
        <taxon>Bacilli</taxon>
        <taxon>Bacillales</taxon>
        <taxon>Paenibacillaceae</taxon>
        <taxon>Paenibacillus</taxon>
    </lineage>
</organism>
<dbReference type="PANTHER" id="PTHR42917:SF2">
    <property type="entry name" value="2,4-DIENOYL-COA REDUCTASE [(2E)-ENOYL-COA-PRODUCING]"/>
    <property type="match status" value="1"/>
</dbReference>
<evidence type="ECO:0000256" key="1">
    <source>
        <dbReference type="ARBA" id="ARBA00001917"/>
    </source>
</evidence>
<keyword evidence="4" id="KW-0285">Flavoprotein</keyword>
<feature type="domain" description="FAD/NAD(P)-binding" evidence="11">
    <location>
        <begin position="378"/>
        <end position="622"/>
    </location>
</feature>
<name>A0ABS3WH07_9BACL</name>
<gene>
    <name evidence="12" type="ORF">I8J29_24900</name>
</gene>
<comment type="similarity">
    <text evidence="3">In the N-terminal section; belongs to the NADH:flavin oxidoreductase/NADH oxidase family.</text>
</comment>
<keyword evidence="6" id="KW-0479">Metal-binding</keyword>
<protein>
    <submittedName>
        <fullName evidence="12">FAD-dependent oxidoreductase</fullName>
    </submittedName>
</protein>
<evidence type="ECO:0000313" key="12">
    <source>
        <dbReference type="EMBL" id="MBO7747430.1"/>
    </source>
</evidence>
<dbReference type="Gene3D" id="3.40.50.720">
    <property type="entry name" value="NAD(P)-binding Rossmann-like Domain"/>
    <property type="match status" value="1"/>
</dbReference>
<keyword evidence="7" id="KW-0560">Oxidoreductase</keyword>
<sequence length="661" mass="70265">MIPTLLLRPGRIGSLALDHRMLMGAMHLGIEGDRSQLGQLAAFYEERVRGGAALIVTGHAAVLPEGGGHGMYDLTAADHREQLRELAGRIRAAGGKLALQLTHTGRYARGEETGLAPRAPSAIASRLTRETPEALTLADIARVQEAFAEGAAFARDAGFHAIEIMGSEGYLLNEFMSPLTNARDDGYGGTLEGRIRMSAEVVARIRERVGREFPVIFRMSGDDCMDGSTTPAETLALARALERSGADALNVGIGWHESRLPTVGATVPAGAFAHIVGAVRGAVGIPVIGANRLHTPEAAEQALARGDMDFVAPARPWLADPEFARKILQADRDGLNVCLACNQACLDRAFARKTVGCLVNPRAGREAEPFVRAAAPLTVAVVGGGVAGLQAAKTAAERGHAVTLFEARERLGGQFLLASRIPGKAVFRETLRYYTVALQRLGVDVRTNVSPSADELRAFDRVVVATGVQPHVPETLAGADLPLVCTYAELLAGGRPLGRRIVIVGGGGIGSDVAHYIAETAALRPDVHAFFAERGYAAAPAQAAPVRITLVSRSEKVAKGVGVTTRWVLLEELKRRGVDVLKGYRCRAVVPGGVWVENDVEERFLEADQVVLCTGQRSRTEWMGLLGEGDRRPDVVGGASDAAELNAARAIRQAYEIAMTL</sequence>
<dbReference type="PRINTS" id="PR00411">
    <property type="entry name" value="PNDRDTASEI"/>
</dbReference>
<reference evidence="12 13" key="1">
    <citation type="submission" date="2021-03" db="EMBL/GenBank/DDBJ databases">
        <title>Paenibacillus artemisicola MWE-103 whole genome sequence.</title>
        <authorList>
            <person name="Ham Y.J."/>
        </authorList>
    </citation>
    <scope>NUCLEOTIDE SEQUENCE [LARGE SCALE GENOMIC DNA]</scope>
    <source>
        <strain evidence="12 13">MWE-103</strain>
    </source>
</reference>
<dbReference type="SUPFAM" id="SSF51395">
    <property type="entry name" value="FMN-linked oxidoreductases"/>
    <property type="match status" value="1"/>
</dbReference>
<evidence type="ECO:0000256" key="7">
    <source>
        <dbReference type="ARBA" id="ARBA00023002"/>
    </source>
</evidence>
<comment type="cofactor">
    <cofactor evidence="1">
        <name>FMN</name>
        <dbReference type="ChEBI" id="CHEBI:58210"/>
    </cofactor>
</comment>
<dbReference type="PANTHER" id="PTHR42917">
    <property type="entry name" value="2,4-DIENOYL-COA REDUCTASE"/>
    <property type="match status" value="1"/>
</dbReference>
<comment type="cofactor">
    <cofactor evidence="2">
        <name>[4Fe-4S] cluster</name>
        <dbReference type="ChEBI" id="CHEBI:49883"/>
    </cofactor>
</comment>
<dbReference type="Pfam" id="PF00724">
    <property type="entry name" value="Oxidored_FMN"/>
    <property type="match status" value="1"/>
</dbReference>
<evidence type="ECO:0000256" key="5">
    <source>
        <dbReference type="ARBA" id="ARBA00022643"/>
    </source>
</evidence>
<evidence type="ECO:0000256" key="3">
    <source>
        <dbReference type="ARBA" id="ARBA00011048"/>
    </source>
</evidence>
<evidence type="ECO:0000256" key="4">
    <source>
        <dbReference type="ARBA" id="ARBA00022630"/>
    </source>
</evidence>
<dbReference type="InterPro" id="IPR051793">
    <property type="entry name" value="NADH:flavin_oxidoreductase"/>
</dbReference>
<dbReference type="InterPro" id="IPR023753">
    <property type="entry name" value="FAD/NAD-binding_dom"/>
</dbReference>
<evidence type="ECO:0000259" key="11">
    <source>
        <dbReference type="Pfam" id="PF07992"/>
    </source>
</evidence>
<evidence type="ECO:0000256" key="8">
    <source>
        <dbReference type="ARBA" id="ARBA00023004"/>
    </source>
</evidence>